<keyword evidence="7 11" id="KW-0862">Zinc</keyword>
<dbReference type="CDD" id="cd07336">
    <property type="entry name" value="M48B_HtpX_like"/>
    <property type="match status" value="1"/>
</dbReference>
<evidence type="ECO:0000256" key="2">
    <source>
        <dbReference type="ARBA" id="ARBA00022475"/>
    </source>
</evidence>
<dbReference type="RefSeq" id="WP_345973722.1">
    <property type="nucleotide sequence ID" value="NZ_CP147920.1"/>
</dbReference>
<dbReference type="GO" id="GO:0008237">
    <property type="term" value="F:metallopeptidase activity"/>
    <property type="evidence" value="ECO:0007669"/>
    <property type="project" value="UniProtKB-KW"/>
</dbReference>
<evidence type="ECO:0000256" key="7">
    <source>
        <dbReference type="ARBA" id="ARBA00022833"/>
    </source>
</evidence>
<reference evidence="13 14" key="1">
    <citation type="submission" date="2024-03" db="EMBL/GenBank/DDBJ databases">
        <title>Sulfurimonas sp. HSL3-1.</title>
        <authorList>
            <person name="Wang S."/>
        </authorList>
    </citation>
    <scope>NUCLEOTIDE SEQUENCE [LARGE SCALE GENOMIC DNA]</scope>
    <source>
        <strain evidence="13 14">HSL3-1</strain>
    </source>
</reference>
<keyword evidence="14" id="KW-1185">Reference proteome</keyword>
<evidence type="ECO:0000256" key="9">
    <source>
        <dbReference type="ARBA" id="ARBA00023049"/>
    </source>
</evidence>
<dbReference type="EC" id="3.4.24.-" evidence="11"/>
<evidence type="ECO:0000259" key="12">
    <source>
        <dbReference type="Pfam" id="PF01435"/>
    </source>
</evidence>
<comment type="cofactor">
    <cofactor evidence="11">
        <name>Zn(2+)</name>
        <dbReference type="ChEBI" id="CHEBI:29105"/>
    </cofactor>
    <text evidence="11">Binds 1 zinc ion per subunit.</text>
</comment>
<dbReference type="InterPro" id="IPR022919">
    <property type="entry name" value="Pept_M48_protease_HtpX"/>
</dbReference>
<evidence type="ECO:0000256" key="5">
    <source>
        <dbReference type="ARBA" id="ARBA00022723"/>
    </source>
</evidence>
<sequence length="290" mass="32080">MEQIKTVFLLSSLAVLFVMLGGYFGGMNGALIGLLLAGGMNFYAYFYSDKMLLRHYHAEPVTPEQNPRLYRIISSLAHKADLPVPAMYIIREQTPNAFATGRDPAHAAVAITEGLLQMLDDEEVEAVMAHELSHVKHRDMLIATVAASIAGAIAMIANMMQFGAMFGNNRGRNPIVMIALALLLPLAASVIQMTISRSREFMADAGSARITGHPEWLQRALRKLETYNTRGSVQGATPENAHLFIVSPFGGKRLSFGELFRTHPTTEQRIARLELLKTGNSPKPFERHYR</sequence>
<keyword evidence="5 11" id="KW-0479">Metal-binding</keyword>
<feature type="transmembrane region" description="Helical" evidence="11">
    <location>
        <begin position="175"/>
        <end position="195"/>
    </location>
</feature>
<keyword evidence="4 11" id="KW-0812">Transmembrane</keyword>
<dbReference type="InterPro" id="IPR001915">
    <property type="entry name" value="Peptidase_M48"/>
</dbReference>
<comment type="subcellular location">
    <subcellularLocation>
        <location evidence="11">Cell membrane</location>
        <topology evidence="11">Multi-pass membrane protein</topology>
    </subcellularLocation>
</comment>
<dbReference type="Proteomes" id="UP001447842">
    <property type="component" value="Chromosome"/>
</dbReference>
<feature type="binding site" evidence="11">
    <location>
        <position position="200"/>
    </location>
    <ligand>
        <name>Zn(2+)</name>
        <dbReference type="ChEBI" id="CHEBI:29105"/>
        <note>catalytic</note>
    </ligand>
</feature>
<dbReference type="InterPro" id="IPR050083">
    <property type="entry name" value="HtpX_protease"/>
</dbReference>
<dbReference type="EMBL" id="CP147920">
    <property type="protein sequence ID" value="XAU16311.1"/>
    <property type="molecule type" value="Genomic_DNA"/>
</dbReference>
<evidence type="ECO:0000313" key="14">
    <source>
        <dbReference type="Proteomes" id="UP001447842"/>
    </source>
</evidence>
<evidence type="ECO:0000256" key="4">
    <source>
        <dbReference type="ARBA" id="ARBA00022692"/>
    </source>
</evidence>
<feature type="active site" evidence="11">
    <location>
        <position position="131"/>
    </location>
</feature>
<evidence type="ECO:0000256" key="11">
    <source>
        <dbReference type="HAMAP-Rule" id="MF_00188"/>
    </source>
</evidence>
<dbReference type="Gene3D" id="3.30.2010.10">
    <property type="entry name" value="Metalloproteases ('zincins'), catalytic domain"/>
    <property type="match status" value="1"/>
</dbReference>
<dbReference type="PANTHER" id="PTHR43221:SF2">
    <property type="entry name" value="PROTEASE HTPX HOMOLOG"/>
    <property type="match status" value="1"/>
</dbReference>
<evidence type="ECO:0000256" key="3">
    <source>
        <dbReference type="ARBA" id="ARBA00022670"/>
    </source>
</evidence>
<organism evidence="13 14">
    <name type="scientific">Sulfurimonas diazotrophicus</name>
    <dbReference type="NCBI Taxonomy" id="3131939"/>
    <lineage>
        <taxon>Bacteria</taxon>
        <taxon>Pseudomonadati</taxon>
        <taxon>Campylobacterota</taxon>
        <taxon>Epsilonproteobacteria</taxon>
        <taxon>Campylobacterales</taxon>
        <taxon>Sulfurimonadaceae</taxon>
        <taxon>Sulfurimonas</taxon>
    </lineage>
</organism>
<dbReference type="Pfam" id="PF01435">
    <property type="entry name" value="Peptidase_M48"/>
    <property type="match status" value="1"/>
</dbReference>
<dbReference type="NCBIfam" id="NF002826">
    <property type="entry name" value="PRK03001.1"/>
    <property type="match status" value="1"/>
</dbReference>
<keyword evidence="3 11" id="KW-0645">Protease</keyword>
<feature type="binding site" evidence="11">
    <location>
        <position position="134"/>
    </location>
    <ligand>
        <name>Zn(2+)</name>
        <dbReference type="ChEBI" id="CHEBI:29105"/>
        <note>catalytic</note>
    </ligand>
</feature>
<keyword evidence="9 11" id="KW-0482">Metalloprotease</keyword>
<keyword evidence="10 11" id="KW-0472">Membrane</keyword>
<protein>
    <recommendedName>
        <fullName evidence="11">Protease HtpX homolog</fullName>
        <ecNumber evidence="11">3.4.24.-</ecNumber>
    </recommendedName>
</protein>
<feature type="transmembrane region" description="Helical" evidence="11">
    <location>
        <begin position="140"/>
        <end position="163"/>
    </location>
</feature>
<proteinExistence type="inferred from homology"/>
<evidence type="ECO:0000313" key="13">
    <source>
        <dbReference type="EMBL" id="XAU16311.1"/>
    </source>
</evidence>
<keyword evidence="6 11" id="KW-0378">Hydrolase</keyword>
<dbReference type="HAMAP" id="MF_00188">
    <property type="entry name" value="Pept_M48_protease_HtpX"/>
    <property type="match status" value="1"/>
</dbReference>
<keyword evidence="2 11" id="KW-1003">Cell membrane</keyword>
<feature type="binding site" evidence="11">
    <location>
        <position position="130"/>
    </location>
    <ligand>
        <name>Zn(2+)</name>
        <dbReference type="ChEBI" id="CHEBI:29105"/>
        <note>catalytic</note>
    </ligand>
</feature>
<accession>A0ABZ3HEL0</accession>
<gene>
    <name evidence="11 13" type="primary">htpX</name>
    <name evidence="13" type="ORF">WCY31_06265</name>
</gene>
<comment type="similarity">
    <text evidence="1 11">Belongs to the peptidase M48B family.</text>
</comment>
<evidence type="ECO:0000256" key="8">
    <source>
        <dbReference type="ARBA" id="ARBA00022989"/>
    </source>
</evidence>
<evidence type="ECO:0000256" key="1">
    <source>
        <dbReference type="ARBA" id="ARBA00009779"/>
    </source>
</evidence>
<dbReference type="PANTHER" id="PTHR43221">
    <property type="entry name" value="PROTEASE HTPX"/>
    <property type="match status" value="1"/>
</dbReference>
<evidence type="ECO:0000256" key="10">
    <source>
        <dbReference type="ARBA" id="ARBA00023136"/>
    </source>
</evidence>
<keyword evidence="8 11" id="KW-1133">Transmembrane helix</keyword>
<feature type="transmembrane region" description="Helical" evidence="11">
    <location>
        <begin position="30"/>
        <end position="47"/>
    </location>
</feature>
<feature type="transmembrane region" description="Helical" evidence="11">
    <location>
        <begin position="7"/>
        <end position="24"/>
    </location>
</feature>
<feature type="domain" description="Peptidase M48" evidence="12">
    <location>
        <begin position="63"/>
        <end position="274"/>
    </location>
</feature>
<name>A0ABZ3HEL0_9BACT</name>
<evidence type="ECO:0000256" key="6">
    <source>
        <dbReference type="ARBA" id="ARBA00022801"/>
    </source>
</evidence>